<protein>
    <submittedName>
        <fullName evidence="2">CLUMA_CG012439, isoform A</fullName>
    </submittedName>
</protein>
<keyword evidence="3" id="KW-1185">Reference proteome</keyword>
<proteinExistence type="predicted"/>
<reference evidence="2 3" key="1">
    <citation type="submission" date="2015-04" db="EMBL/GenBank/DDBJ databases">
        <authorList>
            <person name="Syromyatnikov M.Y."/>
            <person name="Popov V.N."/>
        </authorList>
    </citation>
    <scope>NUCLEOTIDE SEQUENCE [LARGE SCALE GENOMIC DNA]</scope>
</reference>
<feature type="compositionally biased region" description="Polar residues" evidence="1">
    <location>
        <begin position="16"/>
        <end position="30"/>
    </location>
</feature>
<evidence type="ECO:0000313" key="2">
    <source>
        <dbReference type="EMBL" id="CRK99109.1"/>
    </source>
</evidence>
<name>A0A1J1IFT0_9DIPT</name>
<dbReference type="Proteomes" id="UP000183832">
    <property type="component" value="Unassembled WGS sequence"/>
</dbReference>
<dbReference type="EMBL" id="CVRI01000048">
    <property type="protein sequence ID" value="CRK99109.1"/>
    <property type="molecule type" value="Genomic_DNA"/>
</dbReference>
<dbReference type="OrthoDB" id="10018191at2759"/>
<sequence length="65" mass="7562">MKIFLKFKLVRHIPPTKTSSNLETNPNQRPKGTAKEKVPVNGQFLRTAVNPHNQQMSNIIYRFKK</sequence>
<evidence type="ECO:0000256" key="1">
    <source>
        <dbReference type="SAM" id="MobiDB-lite"/>
    </source>
</evidence>
<gene>
    <name evidence="2" type="ORF">CLUMA_CG012439</name>
</gene>
<evidence type="ECO:0000313" key="3">
    <source>
        <dbReference type="Proteomes" id="UP000183832"/>
    </source>
</evidence>
<dbReference type="AlphaFoldDB" id="A0A1J1IFT0"/>
<organism evidence="2 3">
    <name type="scientific">Clunio marinus</name>
    <dbReference type="NCBI Taxonomy" id="568069"/>
    <lineage>
        <taxon>Eukaryota</taxon>
        <taxon>Metazoa</taxon>
        <taxon>Ecdysozoa</taxon>
        <taxon>Arthropoda</taxon>
        <taxon>Hexapoda</taxon>
        <taxon>Insecta</taxon>
        <taxon>Pterygota</taxon>
        <taxon>Neoptera</taxon>
        <taxon>Endopterygota</taxon>
        <taxon>Diptera</taxon>
        <taxon>Nematocera</taxon>
        <taxon>Chironomoidea</taxon>
        <taxon>Chironomidae</taxon>
        <taxon>Clunio</taxon>
    </lineage>
</organism>
<feature type="region of interest" description="Disordered" evidence="1">
    <location>
        <begin position="15"/>
        <end position="38"/>
    </location>
</feature>
<accession>A0A1J1IFT0</accession>